<dbReference type="GO" id="GO:0006629">
    <property type="term" value="P:lipid metabolic process"/>
    <property type="evidence" value="ECO:0007669"/>
    <property type="project" value="InterPro"/>
</dbReference>
<dbReference type="RefSeq" id="YP_009004263.1">
    <property type="nucleotide sequence ID" value="NC_023549.1"/>
</dbReference>
<dbReference type="InterPro" id="IPR030395">
    <property type="entry name" value="GP_PDE_dom"/>
</dbReference>
<evidence type="ECO:0000259" key="1">
    <source>
        <dbReference type="PROSITE" id="PS51704"/>
    </source>
</evidence>
<dbReference type="Gene3D" id="3.20.20.190">
    <property type="entry name" value="Phosphatidylinositol (PI) phosphodiesterase"/>
    <property type="match status" value="1"/>
</dbReference>
<gene>
    <name evidence="2" type="ORF">CN1A_51</name>
</gene>
<accession>U5PT92</accession>
<dbReference type="GeneID" id="18506571"/>
<feature type="domain" description="GP-PDE" evidence="1">
    <location>
        <begin position="476"/>
        <end position="728"/>
    </location>
</feature>
<dbReference type="InterPro" id="IPR017946">
    <property type="entry name" value="PLC-like_Pdiesterase_TIM-brl"/>
</dbReference>
<dbReference type="GO" id="GO:0008081">
    <property type="term" value="F:phosphoric diester hydrolase activity"/>
    <property type="evidence" value="ECO:0007669"/>
    <property type="project" value="InterPro"/>
</dbReference>
<dbReference type="SUPFAM" id="SSF51695">
    <property type="entry name" value="PLC-like phosphodiesterases"/>
    <property type="match status" value="1"/>
</dbReference>
<evidence type="ECO:0000313" key="3">
    <source>
        <dbReference type="Proteomes" id="UP000017651"/>
    </source>
</evidence>
<sequence length="728" mass="76500">MAKATRKGYASGVSSGASTTFTITPPSDLVDGDWMLFSIAVNGTTNTITPPSGWVTLGDSNQGSNTSGTRRFYLFGKRRIGSEATYQFTTSSAVVVAWSIVYGSGGVVSPAEWVNGGMERRAVYAGDGYKTRAPGVTAATNSLVLTYAGEASTATETDTQVTVAGATKWFFVGHQTNSIETALWAYNDSVTAGKTADVIVAYPNLQASNAVGVQVAIPELVESGGTPTVLAVADFETVNPFTIGSTANFEVSTAVSRSGTKGLRRASNASTATHSQVVSSQVFTPSGLGYRLVGYVRLDDSSANVNLAGLTVGAAADGTGGIQAIVDTRNGAGGASVSSLQLRTGLSTVITGLSVPGSILAGSRYRIEMDWFAGSPSVKARFYNDSTGAYIGSLEGGSTTTSGAVGVYSYGLASFDDITLQTIVTPALGVRLAFTPDGTTRVTGRLTYFDGAKNIPILSARAIPYGKKLDRLFERPFVMAHRGGSLDYAEMSMRGYTESVALGAMGLEFSVARSSDGVFFGLHDADLNRTSPSLGSTSFKPGEHTWAEISALSVVVGTGDGRFGPQPYMKLEDMLNTYARSHTIFIDPKVVGNSNIPDLIAYLQTFPDYQNTFVGKYFHSGFVEVGRKFRAAGMKTWGYYYYDDLVTSLTAAGGTPKATNIQTTNTEWDYLGLEYTASQDAWNEVLSYGKPVIGHIVPTGAAALTALSKGASGVMASGIRSVMAARAW</sequence>
<dbReference type="PANTHER" id="PTHR46211:SF14">
    <property type="entry name" value="GLYCEROPHOSPHODIESTER PHOSPHODIESTERASE"/>
    <property type="match status" value="1"/>
</dbReference>
<reference evidence="2 3" key="1">
    <citation type="journal article" date="2013" name="Genome Announc.">
        <title>Complete Genome of Clavibacter michiganensis subsp. sepedonicusis Siphophage CN1A.</title>
        <authorList>
            <person name="Kongari R.R."/>
            <person name="Yao G.W."/>
            <person name="Chamakura K.R."/>
            <person name="Kuty Everett G.F."/>
        </authorList>
    </citation>
    <scope>NUCLEOTIDE SEQUENCE [LARGE SCALE GENOMIC DNA]</scope>
</reference>
<keyword evidence="3" id="KW-1185">Reference proteome</keyword>
<dbReference type="PANTHER" id="PTHR46211">
    <property type="entry name" value="GLYCEROPHOSPHORYL DIESTER PHOSPHODIESTERASE"/>
    <property type="match status" value="1"/>
</dbReference>
<dbReference type="Pfam" id="PF03009">
    <property type="entry name" value="GDPD"/>
    <property type="match status" value="1"/>
</dbReference>
<dbReference type="Proteomes" id="UP000017651">
    <property type="component" value="Segment"/>
</dbReference>
<protein>
    <submittedName>
        <fullName evidence="2">Glycerophosphoryl diester phosphodiesterase</fullName>
    </submittedName>
</protein>
<evidence type="ECO:0000313" key="2">
    <source>
        <dbReference type="EMBL" id="AGY47160.1"/>
    </source>
</evidence>
<proteinExistence type="predicted"/>
<dbReference type="EMBL" id="KF669650">
    <property type="protein sequence ID" value="AGY47160.1"/>
    <property type="molecule type" value="Genomic_DNA"/>
</dbReference>
<organism evidence="2 3">
    <name type="scientific">Clavibacter phage CN1A</name>
    <dbReference type="NCBI Taxonomy" id="1406793"/>
    <lineage>
        <taxon>Viruses</taxon>
        <taxon>Duplodnaviria</taxon>
        <taxon>Heunggongvirae</taxon>
        <taxon>Uroviricota</taxon>
        <taxon>Caudoviricetes</taxon>
        <taxon>Cinunavirus</taxon>
        <taxon>Cinunavirus CN1A</taxon>
    </lineage>
</organism>
<dbReference type="KEGG" id="vg:18506571"/>
<dbReference type="PROSITE" id="PS51704">
    <property type="entry name" value="GP_PDE"/>
    <property type="match status" value="1"/>
</dbReference>
<name>U5PT92_9CAUD</name>
<dbReference type="OrthoDB" id="31117at10239"/>